<evidence type="ECO:0000313" key="3">
    <source>
        <dbReference type="Proteomes" id="UP001148838"/>
    </source>
</evidence>
<evidence type="ECO:0000313" key="2">
    <source>
        <dbReference type="EMBL" id="KAJ4438734.1"/>
    </source>
</evidence>
<dbReference type="EMBL" id="JAJSOF020000019">
    <property type="protein sequence ID" value="KAJ4438734.1"/>
    <property type="molecule type" value="Genomic_DNA"/>
</dbReference>
<sequence>MITSPNPNEYVYVWDLNVLCSHGQGMIAAHGQTDAYFEVLATVKGKYAELGLDFEPEEAFVYFELVFMLQFVEFGHRKWLKHTFGLMFLFPHEVESCFTEDLMSDKPVDEQIDAYSDYLLEICITPEALFPPEIWTCHSASNELTTNACESFHASYNKSFYQEHPNLPIGNDDYDSYGVHENDDGDYGGYRADDDNSDYVDNGDDRYGTDNDDMTMIMMVMKYNDDDVDDYDDDEDDDDDYGGYETDYDYDDGDNDYSSGVNNDDDYGHDGYGVGDDHGGGGGGSGGGVLIMVIK</sequence>
<feature type="compositionally biased region" description="Acidic residues" evidence="1">
    <location>
        <begin position="226"/>
        <end position="255"/>
    </location>
</feature>
<feature type="region of interest" description="Disordered" evidence="1">
    <location>
        <begin position="171"/>
        <end position="207"/>
    </location>
</feature>
<comment type="caution">
    <text evidence="2">The sequence shown here is derived from an EMBL/GenBank/DDBJ whole genome shotgun (WGS) entry which is preliminary data.</text>
</comment>
<reference evidence="2 3" key="1">
    <citation type="journal article" date="2022" name="Allergy">
        <title>Genome assembly and annotation of Periplaneta americana reveal a comprehensive cockroach allergen profile.</title>
        <authorList>
            <person name="Wang L."/>
            <person name="Xiong Q."/>
            <person name="Saelim N."/>
            <person name="Wang L."/>
            <person name="Nong W."/>
            <person name="Wan A.T."/>
            <person name="Shi M."/>
            <person name="Liu X."/>
            <person name="Cao Q."/>
            <person name="Hui J.H.L."/>
            <person name="Sookrung N."/>
            <person name="Leung T.F."/>
            <person name="Tungtrongchitr A."/>
            <person name="Tsui S.K.W."/>
        </authorList>
    </citation>
    <scope>NUCLEOTIDE SEQUENCE [LARGE SCALE GENOMIC DNA]</scope>
    <source>
        <strain evidence="2">PWHHKU_190912</strain>
    </source>
</reference>
<accession>A0ABQ8SWX7</accession>
<feature type="region of interest" description="Disordered" evidence="1">
    <location>
        <begin position="226"/>
        <end position="286"/>
    </location>
</feature>
<keyword evidence="3" id="KW-1185">Reference proteome</keyword>
<dbReference type="Proteomes" id="UP001148838">
    <property type="component" value="Unassembled WGS sequence"/>
</dbReference>
<evidence type="ECO:0000256" key="1">
    <source>
        <dbReference type="SAM" id="MobiDB-lite"/>
    </source>
</evidence>
<proteinExistence type="predicted"/>
<organism evidence="2 3">
    <name type="scientific">Periplaneta americana</name>
    <name type="common">American cockroach</name>
    <name type="synonym">Blatta americana</name>
    <dbReference type="NCBI Taxonomy" id="6978"/>
    <lineage>
        <taxon>Eukaryota</taxon>
        <taxon>Metazoa</taxon>
        <taxon>Ecdysozoa</taxon>
        <taxon>Arthropoda</taxon>
        <taxon>Hexapoda</taxon>
        <taxon>Insecta</taxon>
        <taxon>Pterygota</taxon>
        <taxon>Neoptera</taxon>
        <taxon>Polyneoptera</taxon>
        <taxon>Dictyoptera</taxon>
        <taxon>Blattodea</taxon>
        <taxon>Blattoidea</taxon>
        <taxon>Blattidae</taxon>
        <taxon>Blattinae</taxon>
        <taxon>Periplaneta</taxon>
    </lineage>
</organism>
<gene>
    <name evidence="2" type="ORF">ANN_14685</name>
</gene>
<feature type="compositionally biased region" description="Gly residues" evidence="1">
    <location>
        <begin position="270"/>
        <end position="286"/>
    </location>
</feature>
<name>A0ABQ8SWX7_PERAM</name>
<protein>
    <submittedName>
        <fullName evidence="2">Uncharacterized protein</fullName>
    </submittedName>
</protein>